<keyword evidence="2" id="KW-1185">Reference proteome</keyword>
<dbReference type="GO" id="GO:0034198">
    <property type="term" value="P:cellular response to amino acid starvation"/>
    <property type="evidence" value="ECO:0007669"/>
    <property type="project" value="TreeGrafter"/>
</dbReference>
<dbReference type="Gene3D" id="3.30.450.240">
    <property type="match status" value="1"/>
</dbReference>
<dbReference type="InterPro" id="IPR038060">
    <property type="entry name" value="C12orf66-like_central_sf"/>
</dbReference>
<dbReference type="SUPFAM" id="SSF160651">
    <property type="entry name" value="FLJ32549 C-terminal domain-like"/>
    <property type="match status" value="1"/>
</dbReference>
<dbReference type="PANTHER" id="PTHR31581">
    <property type="entry name" value="KICSTOR COMPLEX PROTEIN C12ORF66"/>
    <property type="match status" value="1"/>
</dbReference>
<dbReference type="SUPFAM" id="SSF158548">
    <property type="entry name" value="FLJ32549 domain-like"/>
    <property type="match status" value="1"/>
</dbReference>
<dbReference type="STRING" id="147828.A0A4S2LBH5"/>
<proteinExistence type="predicted"/>
<accession>A0A4S2LBH5</accession>
<dbReference type="Proteomes" id="UP000308267">
    <property type="component" value="Unassembled WGS sequence"/>
</dbReference>
<dbReference type="GO" id="GO:0042149">
    <property type="term" value="P:cellular response to glucose starvation"/>
    <property type="evidence" value="ECO:0007669"/>
    <property type="project" value="TreeGrafter"/>
</dbReference>
<protein>
    <submittedName>
        <fullName evidence="1">Uncharacterized protein</fullName>
    </submittedName>
</protein>
<dbReference type="Pfam" id="PF09404">
    <property type="entry name" value="C12orf66_like"/>
    <property type="match status" value="1"/>
</dbReference>
<sequence>MAQSSVEAFGSIFKSMLSIKQDELKERILCLPFEAKMFLNNSRISFLDGLQTFCRLEKAYYGLQFLASGFLFPRREDYAASYLSLQTGFDHIADVAFLDQPSQEYRIAMCLKNICLIRSRLISFYRSVDENPLKLLVECASLCVSVEAWEQELSFPNDDVTVALEPIITVVWYPHFPNLYDCFSAELGVLSKLLRAQSRIADLHFIDSLLYISNASAKLESVYQIFGLPYNRGSRTHAKTPALLFWLTSFYNVLLTKYTLYWFKVLSDCISNSDETLEVAGLENPSLVTRVINFQNRTNALYVSVLFDAACQDYPYLGHGFVLPGTVGDTPTGVKSFPPIFTAPLGSSLPVAEVSSALMQISGKLNTGELAEFNKFLYSYDEKLNHTYFIQKLEYRVYLVIVYNGCRSRKDRQVSEFISYLSGVIRLTALSATLRSQ</sequence>
<dbReference type="PANTHER" id="PTHR31581:SF1">
    <property type="entry name" value="KICSTOR SUBUNIT 2"/>
    <property type="match status" value="1"/>
</dbReference>
<dbReference type="GO" id="GO:0061462">
    <property type="term" value="P:protein localization to lysosome"/>
    <property type="evidence" value="ECO:0007669"/>
    <property type="project" value="TreeGrafter"/>
</dbReference>
<dbReference type="OrthoDB" id="18134at2759"/>
<dbReference type="InterPro" id="IPR018544">
    <property type="entry name" value="KICS_2"/>
</dbReference>
<name>A0A4S2LBH5_OPIFE</name>
<organism evidence="1 2">
    <name type="scientific">Opisthorchis felineus</name>
    <dbReference type="NCBI Taxonomy" id="147828"/>
    <lineage>
        <taxon>Eukaryota</taxon>
        <taxon>Metazoa</taxon>
        <taxon>Spiralia</taxon>
        <taxon>Lophotrochozoa</taxon>
        <taxon>Platyhelminthes</taxon>
        <taxon>Trematoda</taxon>
        <taxon>Digenea</taxon>
        <taxon>Opisthorchiida</taxon>
        <taxon>Opisthorchiata</taxon>
        <taxon>Opisthorchiidae</taxon>
        <taxon>Opisthorchis</taxon>
    </lineage>
</organism>
<gene>
    <name evidence="1" type="ORF">CRM22_008350</name>
</gene>
<evidence type="ECO:0000313" key="1">
    <source>
        <dbReference type="EMBL" id="TGZ60735.1"/>
    </source>
</evidence>
<dbReference type="EMBL" id="SJOL01008269">
    <property type="protein sequence ID" value="TGZ60735.1"/>
    <property type="molecule type" value="Genomic_DNA"/>
</dbReference>
<evidence type="ECO:0000313" key="2">
    <source>
        <dbReference type="Proteomes" id="UP000308267"/>
    </source>
</evidence>
<dbReference type="AlphaFoldDB" id="A0A4S2LBH5"/>
<dbReference type="GO" id="GO:1904262">
    <property type="term" value="P:negative regulation of TORC1 signaling"/>
    <property type="evidence" value="ECO:0007669"/>
    <property type="project" value="TreeGrafter"/>
</dbReference>
<comment type="caution">
    <text evidence="1">The sequence shown here is derived from an EMBL/GenBank/DDBJ whole genome shotgun (WGS) entry which is preliminary data.</text>
</comment>
<reference evidence="1 2" key="1">
    <citation type="journal article" date="2019" name="BMC Genomics">
        <title>New insights from Opisthorchis felineus genome: update on genomics of the epidemiologically important liver flukes.</title>
        <authorList>
            <person name="Ershov N.I."/>
            <person name="Mordvinov V.A."/>
            <person name="Prokhortchouk E.B."/>
            <person name="Pakharukova M.Y."/>
            <person name="Gunbin K.V."/>
            <person name="Ustyantsev K."/>
            <person name="Genaev M.A."/>
            <person name="Blinov A.G."/>
            <person name="Mazur A."/>
            <person name="Boulygina E."/>
            <person name="Tsygankova S."/>
            <person name="Khrameeva E."/>
            <person name="Chekanov N."/>
            <person name="Fan G."/>
            <person name="Xiao A."/>
            <person name="Zhang H."/>
            <person name="Xu X."/>
            <person name="Yang H."/>
            <person name="Solovyev V."/>
            <person name="Lee S.M."/>
            <person name="Liu X."/>
            <person name="Afonnikov D.A."/>
            <person name="Skryabin K.G."/>
        </authorList>
    </citation>
    <scope>NUCLEOTIDE SEQUENCE [LARGE SCALE GENOMIC DNA]</scope>
    <source>
        <strain evidence="1">AK-0245</strain>
        <tissue evidence="1">Whole organism</tissue>
    </source>
</reference>